<evidence type="ECO:0000313" key="2">
    <source>
        <dbReference type="Proteomes" id="UP001290462"/>
    </source>
</evidence>
<sequence>MNNRTVEDAAYELRQITEQLDDNRRSFTEHYRKKDDVSTIFEEVTNSFHEDKEIWKEGEMRYKSESIFDDVTSCQNKYWNRYDEDLDELEREHSYLYQKETDLMTEKKELLEKETTK</sequence>
<protein>
    <submittedName>
        <fullName evidence="1">DUF3958 family protein</fullName>
    </submittedName>
</protein>
<gene>
    <name evidence="1" type="ORF">RAK27_02645</name>
</gene>
<dbReference type="EMBL" id="JAVBVO010000002">
    <property type="protein sequence ID" value="MDZ5757548.1"/>
    <property type="molecule type" value="Genomic_DNA"/>
</dbReference>
<name>A0AAW9JPZ0_CARML</name>
<organism evidence="1 2">
    <name type="scientific">Carnobacterium maltaromaticum</name>
    <name type="common">Carnobacterium piscicola</name>
    <dbReference type="NCBI Taxonomy" id="2751"/>
    <lineage>
        <taxon>Bacteria</taxon>
        <taxon>Bacillati</taxon>
        <taxon>Bacillota</taxon>
        <taxon>Bacilli</taxon>
        <taxon>Lactobacillales</taxon>
        <taxon>Carnobacteriaceae</taxon>
        <taxon>Carnobacterium</taxon>
    </lineage>
</organism>
<dbReference type="Pfam" id="PF13125">
    <property type="entry name" value="DUF3958"/>
    <property type="match status" value="1"/>
</dbReference>
<dbReference type="Proteomes" id="UP001290462">
    <property type="component" value="Unassembled WGS sequence"/>
</dbReference>
<dbReference type="AlphaFoldDB" id="A0AAW9JPZ0"/>
<proteinExistence type="predicted"/>
<dbReference type="RefSeq" id="WP_322808445.1">
    <property type="nucleotide sequence ID" value="NZ_JAVBVO010000002.1"/>
</dbReference>
<reference evidence="1" key="1">
    <citation type="submission" date="2023-08" db="EMBL/GenBank/DDBJ databases">
        <title>Genomic characterization of piscicolin 126 produced by Carnobacterium maltaromaticum CM22 strain isolated from salmon (Salmo salar).</title>
        <authorList>
            <person name="Gonzalez-Gragera E."/>
            <person name="Garcia-Lopez J.D."/>
            <person name="Teso-Perez C."/>
            <person name="Gimenez-Hernandez I."/>
            <person name="Peralta-Sanchez J.M."/>
            <person name="Valdivia E."/>
            <person name="Montalban-Lopez M."/>
            <person name="Martin-Platero A.M."/>
            <person name="Banos A."/>
            <person name="Martinez-Bueno M."/>
        </authorList>
    </citation>
    <scope>NUCLEOTIDE SEQUENCE</scope>
    <source>
        <strain evidence="1">CM22</strain>
    </source>
</reference>
<dbReference type="InterPro" id="IPR025014">
    <property type="entry name" value="DUF3958"/>
</dbReference>
<comment type="caution">
    <text evidence="1">The sequence shown here is derived from an EMBL/GenBank/DDBJ whole genome shotgun (WGS) entry which is preliminary data.</text>
</comment>
<accession>A0AAW9JPZ0</accession>
<evidence type="ECO:0000313" key="1">
    <source>
        <dbReference type="EMBL" id="MDZ5757548.1"/>
    </source>
</evidence>